<feature type="compositionally biased region" description="Polar residues" evidence="1">
    <location>
        <begin position="217"/>
        <end position="228"/>
    </location>
</feature>
<feature type="compositionally biased region" description="Polar residues" evidence="1">
    <location>
        <begin position="178"/>
        <end position="188"/>
    </location>
</feature>
<accession>A0A914HBD5</accession>
<feature type="compositionally biased region" description="Polar residues" evidence="1">
    <location>
        <begin position="197"/>
        <end position="208"/>
    </location>
</feature>
<keyword evidence="3" id="KW-1185">Reference proteome</keyword>
<feature type="compositionally biased region" description="Basic and acidic residues" evidence="1">
    <location>
        <begin position="130"/>
        <end position="142"/>
    </location>
</feature>
<evidence type="ECO:0000313" key="4">
    <source>
        <dbReference type="WBParaSite" id="Gr19_v10_g15032.t1"/>
    </source>
</evidence>
<protein>
    <submittedName>
        <fullName evidence="4">Transposase</fullName>
    </submittedName>
</protein>
<feature type="compositionally biased region" description="Polar residues" evidence="1">
    <location>
        <begin position="71"/>
        <end position="88"/>
    </location>
</feature>
<sequence length="455" mass="52769">MEEFWILIFVSLFATNSLDKSESVQLEELPLQTFDELFVDEWWDKDEAEDLKTPPPTNFGQNVHHQIGRQNTQSGQIEPNSTDQNPLLTESDHSRQIEPNSTDQNPLLTESDHSRQIEPNSTDQNPLLTESDHSRQIEHNSTDHNPLLTESDHSRQIEHNSTDQNPLLTKSDRYGQIEPNSIDQNPLLTESDHSRQIEPNLTDQNPLLTESDHSRQIEPNSTDQNPLLTESDHSRQIEPNSTDQNPPLTESDHTGQIESNVEDDRKHKTVAKELGLSFRTIYVWKRELGQTAANKYDHDKQKKLLMKRYYEIKDKNPKIRNADIAKMLKIGTNTLYIWKKQFDRQHFHPNSVEENTAANIAIKLGLSFTTIYDWKRELGQTKPQLKHSHSEQKEMMKVYYEIKDQNPKIRDVDIAKKLKIGTDTLCRWKKQFKRPQFHPNSVDGHSVEENAAANV</sequence>
<dbReference type="Proteomes" id="UP000887572">
    <property type="component" value="Unplaced"/>
</dbReference>
<proteinExistence type="predicted"/>
<name>A0A914HBD5_GLORO</name>
<keyword evidence="2" id="KW-0732">Signal</keyword>
<reference evidence="4" key="1">
    <citation type="submission" date="2022-11" db="UniProtKB">
        <authorList>
            <consortium name="WormBaseParasite"/>
        </authorList>
    </citation>
    <scope>IDENTIFICATION</scope>
</reference>
<evidence type="ECO:0000313" key="3">
    <source>
        <dbReference type="Proteomes" id="UP000887572"/>
    </source>
</evidence>
<evidence type="ECO:0000256" key="2">
    <source>
        <dbReference type="SAM" id="SignalP"/>
    </source>
</evidence>
<feature type="compositionally biased region" description="Polar residues" evidence="1">
    <location>
        <begin position="97"/>
        <end position="108"/>
    </location>
</feature>
<dbReference type="WBParaSite" id="Gr19_v10_g15032.t1">
    <property type="protein sequence ID" value="Gr19_v10_g15032.t1"/>
    <property type="gene ID" value="Gr19_v10_g15032"/>
</dbReference>
<feature type="compositionally biased region" description="Polar residues" evidence="1">
    <location>
        <begin position="117"/>
        <end position="128"/>
    </location>
</feature>
<feature type="chain" id="PRO_5037248649" evidence="2">
    <location>
        <begin position="24"/>
        <end position="455"/>
    </location>
</feature>
<feature type="compositionally biased region" description="Basic and acidic residues" evidence="1">
    <location>
        <begin position="150"/>
        <end position="161"/>
    </location>
</feature>
<evidence type="ECO:0000256" key="1">
    <source>
        <dbReference type="SAM" id="MobiDB-lite"/>
    </source>
</evidence>
<organism evidence="3 4">
    <name type="scientific">Globodera rostochiensis</name>
    <name type="common">Golden nematode worm</name>
    <name type="synonym">Heterodera rostochiensis</name>
    <dbReference type="NCBI Taxonomy" id="31243"/>
    <lineage>
        <taxon>Eukaryota</taxon>
        <taxon>Metazoa</taxon>
        <taxon>Ecdysozoa</taxon>
        <taxon>Nematoda</taxon>
        <taxon>Chromadorea</taxon>
        <taxon>Rhabditida</taxon>
        <taxon>Tylenchina</taxon>
        <taxon>Tylenchomorpha</taxon>
        <taxon>Tylenchoidea</taxon>
        <taxon>Heteroderidae</taxon>
        <taxon>Heteroderinae</taxon>
        <taxon>Globodera</taxon>
    </lineage>
</organism>
<feature type="signal peptide" evidence="2">
    <location>
        <begin position="1"/>
        <end position="23"/>
    </location>
</feature>
<feature type="compositionally biased region" description="Polar residues" evidence="1">
    <location>
        <begin position="237"/>
        <end position="249"/>
    </location>
</feature>
<dbReference type="AlphaFoldDB" id="A0A914HBD5"/>
<feature type="region of interest" description="Disordered" evidence="1">
    <location>
        <begin position="71"/>
        <end position="266"/>
    </location>
</feature>